<dbReference type="Proteomes" id="UP001164250">
    <property type="component" value="Chromosome 2"/>
</dbReference>
<gene>
    <name evidence="1" type="ORF">Patl1_17741</name>
</gene>
<keyword evidence="2" id="KW-1185">Reference proteome</keyword>
<reference evidence="2" key="1">
    <citation type="journal article" date="2023" name="G3 (Bethesda)">
        <title>Genome assembly and association tests identify interacting loci associated with vigor, precocity, and sex in interspecific pistachio rootstocks.</title>
        <authorList>
            <person name="Palmer W."/>
            <person name="Jacygrad E."/>
            <person name="Sagayaradj S."/>
            <person name="Cavanaugh K."/>
            <person name="Han R."/>
            <person name="Bertier L."/>
            <person name="Beede B."/>
            <person name="Kafkas S."/>
            <person name="Golino D."/>
            <person name="Preece J."/>
            <person name="Michelmore R."/>
        </authorList>
    </citation>
    <scope>NUCLEOTIDE SEQUENCE [LARGE SCALE GENOMIC DNA]</scope>
</reference>
<protein>
    <submittedName>
        <fullName evidence="1">Uncharacterized protein</fullName>
    </submittedName>
</protein>
<organism evidence="1 2">
    <name type="scientific">Pistacia atlantica</name>
    <dbReference type="NCBI Taxonomy" id="434234"/>
    <lineage>
        <taxon>Eukaryota</taxon>
        <taxon>Viridiplantae</taxon>
        <taxon>Streptophyta</taxon>
        <taxon>Embryophyta</taxon>
        <taxon>Tracheophyta</taxon>
        <taxon>Spermatophyta</taxon>
        <taxon>Magnoliopsida</taxon>
        <taxon>eudicotyledons</taxon>
        <taxon>Gunneridae</taxon>
        <taxon>Pentapetalae</taxon>
        <taxon>rosids</taxon>
        <taxon>malvids</taxon>
        <taxon>Sapindales</taxon>
        <taxon>Anacardiaceae</taxon>
        <taxon>Pistacia</taxon>
    </lineage>
</organism>
<comment type="caution">
    <text evidence="1">The sequence shown here is derived from an EMBL/GenBank/DDBJ whole genome shotgun (WGS) entry which is preliminary data.</text>
</comment>
<evidence type="ECO:0000313" key="1">
    <source>
        <dbReference type="EMBL" id="KAJ0106259.1"/>
    </source>
</evidence>
<sequence length="104" mass="11995">MVQRANPTAHFRLIIADGKVYIEKFRKTFQTRDVYTIWGILQLLRWYPGRLPGLELMFDCDDSPVIQSSDYRAPNSSTPPPLFACCGSESTMDIAFPAWSFWGW</sequence>
<dbReference type="EMBL" id="CM047898">
    <property type="protein sequence ID" value="KAJ0106259.1"/>
    <property type="molecule type" value="Genomic_DNA"/>
</dbReference>
<proteinExistence type="predicted"/>
<accession>A0ACC1C2E9</accession>
<name>A0ACC1C2E9_9ROSI</name>
<evidence type="ECO:0000313" key="2">
    <source>
        <dbReference type="Proteomes" id="UP001164250"/>
    </source>
</evidence>